<reference evidence="6 7" key="1">
    <citation type="submission" date="2016-02" db="EMBL/GenBank/DDBJ databases">
        <title>Genome analysis of coral dinoflagellate symbionts highlights evolutionary adaptations to a symbiotic lifestyle.</title>
        <authorList>
            <person name="Aranda M."/>
            <person name="Li Y."/>
            <person name="Liew Y.J."/>
            <person name="Baumgarten S."/>
            <person name="Simakov O."/>
            <person name="Wilson M."/>
            <person name="Piel J."/>
            <person name="Ashoor H."/>
            <person name="Bougouffa S."/>
            <person name="Bajic V.B."/>
            <person name="Ryu T."/>
            <person name="Ravasi T."/>
            <person name="Bayer T."/>
            <person name="Micklem G."/>
            <person name="Kim H."/>
            <person name="Bhak J."/>
            <person name="Lajeunesse T.C."/>
            <person name="Voolstra C.R."/>
        </authorList>
    </citation>
    <scope>NUCLEOTIDE SEQUENCE [LARGE SCALE GENOMIC DNA]</scope>
    <source>
        <strain evidence="6 7">CCMP2467</strain>
    </source>
</reference>
<dbReference type="OrthoDB" id="260519at2759"/>
<dbReference type="GO" id="GO:0046872">
    <property type="term" value="F:metal ion binding"/>
    <property type="evidence" value="ECO:0007669"/>
    <property type="project" value="UniProtKB-KW"/>
</dbReference>
<dbReference type="Proteomes" id="UP000186817">
    <property type="component" value="Unassembled WGS sequence"/>
</dbReference>
<dbReference type="Pfam" id="PF00173">
    <property type="entry name" value="Cyt-b5"/>
    <property type="match status" value="1"/>
</dbReference>
<evidence type="ECO:0000256" key="2">
    <source>
        <dbReference type="ARBA" id="ARBA00022723"/>
    </source>
</evidence>
<protein>
    <submittedName>
        <fullName evidence="6">Nitrate reductase [NAD(P)H]</fullName>
    </submittedName>
</protein>
<sequence length="258" mass="28639">MAPVVYDKSPFFSMEEVAKHNQNHDGWIAVGGCVFDITEFVKTHPGWSIAGQTSTILAICRCLGTDCTEEWEAIHSRKAKAQSVDYFIGRLEGADDQSPAAQRQKSLGAGCVLVRMEGPQMEDYASFKLDPSSATLAKLRKLLRMVFQSRLHVAVAAEAIRILVDGRPCQEESKTLSELGISLGQVEQEHQLIGDCFQTLRVRRHLELKSDSRSDGSESAFQKWHPQRCHPVHPSWKHAEAGAAGLWASPAHFLERAC</sequence>
<name>A0A1Q9C636_SYMMI</name>
<accession>A0A1Q9C636</accession>
<gene>
    <name evidence="6" type="primary">NIA1</name>
    <name evidence="6" type="ORF">AK812_SmicGene41433</name>
</gene>
<proteinExistence type="inferred from homology"/>
<evidence type="ECO:0000259" key="5">
    <source>
        <dbReference type="PROSITE" id="PS50255"/>
    </source>
</evidence>
<evidence type="ECO:0000256" key="1">
    <source>
        <dbReference type="ARBA" id="ARBA00022617"/>
    </source>
</evidence>
<feature type="domain" description="Cytochrome b5 heme-binding" evidence="5">
    <location>
        <begin position="9"/>
        <end position="92"/>
    </location>
</feature>
<dbReference type="InterPro" id="IPR001199">
    <property type="entry name" value="Cyt_B5-like_heme/steroid-bd"/>
</dbReference>
<keyword evidence="1" id="KW-0349">Heme</keyword>
<keyword evidence="3" id="KW-0408">Iron</keyword>
<organism evidence="6 7">
    <name type="scientific">Symbiodinium microadriaticum</name>
    <name type="common">Dinoflagellate</name>
    <name type="synonym">Zooxanthella microadriatica</name>
    <dbReference type="NCBI Taxonomy" id="2951"/>
    <lineage>
        <taxon>Eukaryota</taxon>
        <taxon>Sar</taxon>
        <taxon>Alveolata</taxon>
        <taxon>Dinophyceae</taxon>
        <taxon>Suessiales</taxon>
        <taxon>Symbiodiniaceae</taxon>
        <taxon>Symbiodinium</taxon>
    </lineage>
</organism>
<evidence type="ECO:0000256" key="4">
    <source>
        <dbReference type="ARBA" id="ARBA00038168"/>
    </source>
</evidence>
<dbReference type="GO" id="GO:0020037">
    <property type="term" value="F:heme binding"/>
    <property type="evidence" value="ECO:0007669"/>
    <property type="project" value="TreeGrafter"/>
</dbReference>
<evidence type="ECO:0000313" key="6">
    <source>
        <dbReference type="EMBL" id="OLP78393.1"/>
    </source>
</evidence>
<dbReference type="GO" id="GO:0016020">
    <property type="term" value="C:membrane"/>
    <property type="evidence" value="ECO:0007669"/>
    <property type="project" value="TreeGrafter"/>
</dbReference>
<evidence type="ECO:0000313" key="7">
    <source>
        <dbReference type="Proteomes" id="UP000186817"/>
    </source>
</evidence>
<dbReference type="PROSITE" id="PS50255">
    <property type="entry name" value="CYTOCHROME_B5_2"/>
    <property type="match status" value="1"/>
</dbReference>
<dbReference type="SMART" id="SM01117">
    <property type="entry name" value="Cyt-b5"/>
    <property type="match status" value="1"/>
</dbReference>
<dbReference type="InterPro" id="IPR050668">
    <property type="entry name" value="Cytochrome_b5"/>
</dbReference>
<comment type="caution">
    <text evidence="6">The sequence shown here is derived from an EMBL/GenBank/DDBJ whole genome shotgun (WGS) entry which is preliminary data.</text>
</comment>
<dbReference type="AlphaFoldDB" id="A0A1Q9C636"/>
<dbReference type="SUPFAM" id="SSF55856">
    <property type="entry name" value="Cytochrome b5-like heme/steroid binding domain"/>
    <property type="match status" value="1"/>
</dbReference>
<keyword evidence="2" id="KW-0479">Metal-binding</keyword>
<dbReference type="Gene3D" id="3.10.120.10">
    <property type="entry name" value="Cytochrome b5-like heme/steroid binding domain"/>
    <property type="match status" value="1"/>
</dbReference>
<dbReference type="PANTHER" id="PTHR19359">
    <property type="entry name" value="CYTOCHROME B5"/>
    <property type="match status" value="1"/>
</dbReference>
<dbReference type="InterPro" id="IPR036400">
    <property type="entry name" value="Cyt_B5-like_heme/steroid_sf"/>
</dbReference>
<dbReference type="EMBL" id="LSRX01001619">
    <property type="protein sequence ID" value="OLP78393.1"/>
    <property type="molecule type" value="Genomic_DNA"/>
</dbReference>
<dbReference type="PANTHER" id="PTHR19359:SF25">
    <property type="entry name" value="CYTOCHROME B5 HEME-BINDING DOMAIN-CONTAINING PROTEIN"/>
    <property type="match status" value="1"/>
</dbReference>
<comment type="similarity">
    <text evidence="4">Belongs to the cytochrome b5 family.</text>
</comment>
<keyword evidence="7" id="KW-1185">Reference proteome</keyword>
<feature type="non-terminal residue" evidence="6">
    <location>
        <position position="258"/>
    </location>
</feature>
<evidence type="ECO:0000256" key="3">
    <source>
        <dbReference type="ARBA" id="ARBA00023004"/>
    </source>
</evidence>